<name>A0A916ZV16_9RHOB</name>
<reference evidence="2" key="1">
    <citation type="journal article" date="2019" name="Int. J. Syst. Evol. Microbiol.">
        <title>The Global Catalogue of Microorganisms (GCM) 10K type strain sequencing project: providing services to taxonomists for standard genome sequencing and annotation.</title>
        <authorList>
            <consortium name="The Broad Institute Genomics Platform"/>
            <consortium name="The Broad Institute Genome Sequencing Center for Infectious Disease"/>
            <person name="Wu L."/>
            <person name="Ma J."/>
        </authorList>
    </citation>
    <scope>NUCLEOTIDE SEQUENCE [LARGE SCALE GENOMIC DNA]</scope>
    <source>
        <strain evidence="2">CGMCC 1.12664</strain>
    </source>
</reference>
<sequence>MFRCRPTHERQSGIPGIEVEVEMEVEIDVMIPRDLEQASDVTFRIGVHIGATAKDFCPALQSFDEQGFRAGPVKKPFLREGADFDINQMRMGCGKIANGLETSQADGRVDLDMRAHPGCALRDAGVQGRHRERTGRICRGGYAFPPVPQ</sequence>
<accession>A0A916ZV16</accession>
<protein>
    <submittedName>
        <fullName evidence="1">Uncharacterized protein</fullName>
    </submittedName>
</protein>
<dbReference type="EMBL" id="BMFJ01000001">
    <property type="protein sequence ID" value="GGE15518.1"/>
    <property type="molecule type" value="Genomic_DNA"/>
</dbReference>
<evidence type="ECO:0000313" key="2">
    <source>
        <dbReference type="Proteomes" id="UP000612855"/>
    </source>
</evidence>
<organism evidence="1 2">
    <name type="scientific">Primorskyibacter flagellatus</name>
    <dbReference type="NCBI Taxonomy" id="1387277"/>
    <lineage>
        <taxon>Bacteria</taxon>
        <taxon>Pseudomonadati</taxon>
        <taxon>Pseudomonadota</taxon>
        <taxon>Alphaproteobacteria</taxon>
        <taxon>Rhodobacterales</taxon>
        <taxon>Roseobacteraceae</taxon>
        <taxon>Primorskyibacter</taxon>
    </lineage>
</organism>
<dbReference type="AlphaFoldDB" id="A0A916ZV16"/>
<proteinExistence type="predicted"/>
<evidence type="ECO:0000313" key="1">
    <source>
        <dbReference type="EMBL" id="GGE15518.1"/>
    </source>
</evidence>
<dbReference type="Proteomes" id="UP000612855">
    <property type="component" value="Unassembled WGS sequence"/>
</dbReference>
<gene>
    <name evidence="1" type="ORF">GCM10011360_00400</name>
</gene>
<comment type="caution">
    <text evidence="1">The sequence shown here is derived from an EMBL/GenBank/DDBJ whole genome shotgun (WGS) entry which is preliminary data.</text>
</comment>
<keyword evidence="2" id="KW-1185">Reference proteome</keyword>